<comment type="caution">
    <text evidence="1">The sequence shown here is derived from an EMBL/GenBank/DDBJ whole genome shotgun (WGS) entry which is preliminary data.</text>
</comment>
<dbReference type="EMBL" id="JANPWB010000002">
    <property type="protein sequence ID" value="KAJ1210867.1"/>
    <property type="molecule type" value="Genomic_DNA"/>
</dbReference>
<gene>
    <name evidence="1" type="ORF">NDU88_006229</name>
</gene>
<organism evidence="1 2">
    <name type="scientific">Pleurodeles waltl</name>
    <name type="common">Iberian ribbed newt</name>
    <dbReference type="NCBI Taxonomy" id="8319"/>
    <lineage>
        <taxon>Eukaryota</taxon>
        <taxon>Metazoa</taxon>
        <taxon>Chordata</taxon>
        <taxon>Craniata</taxon>
        <taxon>Vertebrata</taxon>
        <taxon>Euteleostomi</taxon>
        <taxon>Amphibia</taxon>
        <taxon>Batrachia</taxon>
        <taxon>Caudata</taxon>
        <taxon>Salamandroidea</taxon>
        <taxon>Salamandridae</taxon>
        <taxon>Pleurodelinae</taxon>
        <taxon>Pleurodeles</taxon>
    </lineage>
</organism>
<dbReference type="Gene3D" id="1.10.287.3160">
    <property type="match status" value="1"/>
</dbReference>
<dbReference type="Proteomes" id="UP001066276">
    <property type="component" value="Chromosome 1_2"/>
</dbReference>
<dbReference type="AlphaFoldDB" id="A0AAV7WDN8"/>
<evidence type="ECO:0000313" key="2">
    <source>
        <dbReference type="Proteomes" id="UP001066276"/>
    </source>
</evidence>
<reference evidence="1" key="1">
    <citation type="journal article" date="2022" name="bioRxiv">
        <title>Sequencing and chromosome-scale assembly of the giantPleurodeles waltlgenome.</title>
        <authorList>
            <person name="Brown T."/>
            <person name="Elewa A."/>
            <person name="Iarovenko S."/>
            <person name="Subramanian E."/>
            <person name="Araus A.J."/>
            <person name="Petzold A."/>
            <person name="Susuki M."/>
            <person name="Suzuki K.-i.T."/>
            <person name="Hayashi T."/>
            <person name="Toyoda A."/>
            <person name="Oliveira C."/>
            <person name="Osipova E."/>
            <person name="Leigh N.D."/>
            <person name="Simon A."/>
            <person name="Yun M.H."/>
        </authorList>
    </citation>
    <scope>NUCLEOTIDE SEQUENCE</scope>
    <source>
        <strain evidence="1">20211129_DDA</strain>
        <tissue evidence="1">Liver</tissue>
    </source>
</reference>
<proteinExistence type="predicted"/>
<sequence>MGPIPGTSSDWVLELGTASGLDSSLASSLLSSPGLATEASTAFADVLRWVSAVLGLHLPVVQLSIDPLLSFTPDQSDTEPVLPFCKALFDILLGVWTQPVSGPLVDRSVLHRHQPAHSDPLCLRHHPPPQGFVTQTQTALGVPALERILSTPPHRDSTQLDAAGRCIFTSSSAALRSTNTSCVLARLSHAHWDSVEHLLPLLSDDVPPILKSLLKDGQQAARLAIRSGMDSTGSIGRIMAASVAICRRAWLAASNFLSLVRNALLVMPFDGKLLFGVHTDSAVRHFCDSHCGD</sequence>
<name>A0AAV7WDN8_PLEWA</name>
<keyword evidence="2" id="KW-1185">Reference proteome</keyword>
<accession>A0AAV7WDN8</accession>
<evidence type="ECO:0000313" key="1">
    <source>
        <dbReference type="EMBL" id="KAJ1210867.1"/>
    </source>
</evidence>
<protein>
    <submittedName>
        <fullName evidence="1">Uncharacterized protein</fullName>
    </submittedName>
</protein>